<dbReference type="AlphaFoldDB" id="A0AAD9G2Z3"/>
<accession>A0AAD9G2Z3</accession>
<protein>
    <submittedName>
        <fullName evidence="1">Uncharacterized protein</fullName>
    </submittedName>
</protein>
<keyword evidence="2" id="KW-1185">Reference proteome</keyword>
<evidence type="ECO:0000313" key="2">
    <source>
        <dbReference type="Proteomes" id="UP001259832"/>
    </source>
</evidence>
<name>A0AAD9G2Z3_9STRA</name>
<dbReference type="PANTHER" id="PTHR37558">
    <property type="entry name" value="HTH CENPB-TYPE DOMAIN-CONTAINING PROTEIN"/>
    <property type="match status" value="1"/>
</dbReference>
<dbReference type="EMBL" id="JASMQC010000036">
    <property type="protein sequence ID" value="KAK1931037.1"/>
    <property type="molecule type" value="Genomic_DNA"/>
</dbReference>
<dbReference type="Proteomes" id="UP001259832">
    <property type="component" value="Unassembled WGS sequence"/>
</dbReference>
<sequence>MTWLAHVAIGVYSTPRSEVHFQPLTVILTVRVTSGVATCSCNPVTAEVASVPLPVIPSNETNSKETAKLMFKAKRKKFSKHNDLLLLRQVQTDHSFASGRGGLMDTWMATARKVKSVQEFTKKELTGKSAQARFKVLLENYRSSDRGSARASGVSEEYTAQQLLDELVVAVDEHAREEAERQCNVEGVLKKSTLPQHCTVISTAFHGPPQMKAKDIRRSYTLVI</sequence>
<gene>
    <name evidence="1" type="ORF">P3T76_013626</name>
</gene>
<dbReference type="PANTHER" id="PTHR37558:SF1">
    <property type="entry name" value="HTH CENPB-TYPE DOMAIN-CONTAINING PROTEIN"/>
    <property type="match status" value="1"/>
</dbReference>
<organism evidence="1 2">
    <name type="scientific">Phytophthora citrophthora</name>
    <dbReference type="NCBI Taxonomy" id="4793"/>
    <lineage>
        <taxon>Eukaryota</taxon>
        <taxon>Sar</taxon>
        <taxon>Stramenopiles</taxon>
        <taxon>Oomycota</taxon>
        <taxon>Peronosporomycetes</taxon>
        <taxon>Peronosporales</taxon>
        <taxon>Peronosporaceae</taxon>
        <taxon>Phytophthora</taxon>
    </lineage>
</organism>
<reference evidence="1" key="1">
    <citation type="submission" date="2023-08" db="EMBL/GenBank/DDBJ databases">
        <title>Reference Genome Resource for the Citrus Pathogen Phytophthora citrophthora.</title>
        <authorList>
            <person name="Moller H."/>
            <person name="Coetzee B."/>
            <person name="Rose L.J."/>
            <person name="Van Niekerk J.M."/>
        </authorList>
    </citation>
    <scope>NUCLEOTIDE SEQUENCE</scope>
    <source>
        <strain evidence="1">STE-U-9442</strain>
    </source>
</reference>
<comment type="caution">
    <text evidence="1">The sequence shown here is derived from an EMBL/GenBank/DDBJ whole genome shotgun (WGS) entry which is preliminary data.</text>
</comment>
<proteinExistence type="predicted"/>
<evidence type="ECO:0000313" key="1">
    <source>
        <dbReference type="EMBL" id="KAK1931037.1"/>
    </source>
</evidence>